<name>A0A8B8EMQ2_CRAVI</name>
<dbReference type="OrthoDB" id="70142at2759"/>
<keyword evidence="5" id="KW-0472">Membrane</keyword>
<dbReference type="PANTHER" id="PTHR13481">
    <property type="entry name" value="SREBP REGULATING GENE PROTEIN"/>
    <property type="match status" value="1"/>
</dbReference>
<gene>
    <name evidence="10" type="primary">LOC111135432</name>
</gene>
<dbReference type="GeneID" id="111135432"/>
<evidence type="ECO:0000256" key="7">
    <source>
        <dbReference type="ARBA" id="ARBA00023461"/>
    </source>
</evidence>
<dbReference type="Pfam" id="PF10218">
    <property type="entry name" value="SPRING1"/>
    <property type="match status" value="1"/>
</dbReference>
<comment type="similarity">
    <text evidence="7">Belongs to the SPRING family.</text>
</comment>
<evidence type="ECO:0000256" key="6">
    <source>
        <dbReference type="ARBA" id="ARBA00023180"/>
    </source>
</evidence>
<dbReference type="AlphaFoldDB" id="A0A8B8EMQ2"/>
<organism evidence="9 10">
    <name type="scientific">Crassostrea virginica</name>
    <name type="common">Eastern oyster</name>
    <dbReference type="NCBI Taxonomy" id="6565"/>
    <lineage>
        <taxon>Eukaryota</taxon>
        <taxon>Metazoa</taxon>
        <taxon>Spiralia</taxon>
        <taxon>Lophotrochozoa</taxon>
        <taxon>Mollusca</taxon>
        <taxon>Bivalvia</taxon>
        <taxon>Autobranchia</taxon>
        <taxon>Pteriomorphia</taxon>
        <taxon>Ostreida</taxon>
        <taxon>Ostreoidea</taxon>
        <taxon>Ostreidae</taxon>
        <taxon>Crassostrea</taxon>
    </lineage>
</organism>
<evidence type="ECO:0000256" key="3">
    <source>
        <dbReference type="ARBA" id="ARBA00022989"/>
    </source>
</evidence>
<evidence type="ECO:0000256" key="8">
    <source>
        <dbReference type="ARBA" id="ARBA00023485"/>
    </source>
</evidence>
<evidence type="ECO:0000313" key="9">
    <source>
        <dbReference type="Proteomes" id="UP000694844"/>
    </source>
</evidence>
<sequence>MWRTRHIKRRLVLILLFGGGFLFLLSNKLSKNSKLVPDDYEIKHTLLRQPFEWQPKISEVQLGKGNSTKKQICRNSVQGRSLIVDERGYVCNRTSVNPLGCCDVRKGYKLKSKHRCDTCMKNACCVVYEYCVSCCLKPDKRPLLQKILTNAREGLDIALGSVSDHFELCLAKCRTSSSSVQHENSYRNAFAKHCFGENPPELQALVT</sequence>
<keyword evidence="6" id="KW-0325">Glycoprotein</keyword>
<keyword evidence="2" id="KW-0812">Transmembrane</keyword>
<evidence type="ECO:0000313" key="10">
    <source>
        <dbReference type="RefSeq" id="XP_022341201.1"/>
    </source>
</evidence>
<evidence type="ECO:0000256" key="5">
    <source>
        <dbReference type="ARBA" id="ARBA00023136"/>
    </source>
</evidence>
<dbReference type="KEGG" id="cvn:111135432"/>
<keyword evidence="3" id="KW-1133">Transmembrane helix</keyword>
<dbReference type="GO" id="GO:2000640">
    <property type="term" value="P:positive regulation of SREBP signaling pathway"/>
    <property type="evidence" value="ECO:0007669"/>
    <property type="project" value="InterPro"/>
</dbReference>
<dbReference type="InterPro" id="IPR019352">
    <property type="entry name" value="SPRING1"/>
</dbReference>
<dbReference type="RefSeq" id="XP_022341201.1">
    <property type="nucleotide sequence ID" value="XM_022485493.1"/>
</dbReference>
<protein>
    <recommendedName>
        <fullName evidence="8">SREBP regulating gene protein</fullName>
    </recommendedName>
</protein>
<keyword evidence="4" id="KW-0333">Golgi apparatus</keyword>
<proteinExistence type="inferred from homology"/>
<dbReference type="PANTHER" id="PTHR13481:SF0">
    <property type="entry name" value="SREBP REGULATING GENE PROTEIN"/>
    <property type="match status" value="1"/>
</dbReference>
<comment type="subcellular location">
    <subcellularLocation>
        <location evidence="1">Golgi apparatus membrane</location>
        <topology evidence="1">Single-pass membrane protein</topology>
    </subcellularLocation>
</comment>
<evidence type="ECO:0000256" key="2">
    <source>
        <dbReference type="ARBA" id="ARBA00022692"/>
    </source>
</evidence>
<dbReference type="GO" id="GO:0000139">
    <property type="term" value="C:Golgi membrane"/>
    <property type="evidence" value="ECO:0007669"/>
    <property type="project" value="UniProtKB-SubCell"/>
</dbReference>
<accession>A0A8B8EMQ2</accession>
<keyword evidence="9" id="KW-1185">Reference proteome</keyword>
<reference evidence="10" key="1">
    <citation type="submission" date="2025-08" db="UniProtKB">
        <authorList>
            <consortium name="RefSeq"/>
        </authorList>
    </citation>
    <scope>IDENTIFICATION</scope>
    <source>
        <tissue evidence="10">Whole sample</tissue>
    </source>
</reference>
<evidence type="ECO:0000256" key="4">
    <source>
        <dbReference type="ARBA" id="ARBA00023034"/>
    </source>
</evidence>
<evidence type="ECO:0000256" key="1">
    <source>
        <dbReference type="ARBA" id="ARBA00004194"/>
    </source>
</evidence>
<dbReference type="Proteomes" id="UP000694844">
    <property type="component" value="Chromosome 5"/>
</dbReference>